<evidence type="ECO:0000256" key="9">
    <source>
        <dbReference type="RuleBase" id="RU000304"/>
    </source>
</evidence>
<evidence type="ECO:0000256" key="4">
    <source>
        <dbReference type="ARBA" id="ARBA00022777"/>
    </source>
</evidence>
<feature type="domain" description="Protein kinase" evidence="10">
    <location>
        <begin position="136"/>
        <end position="417"/>
    </location>
</feature>
<evidence type="ECO:0000256" key="6">
    <source>
        <dbReference type="ARBA" id="ARBA00047899"/>
    </source>
</evidence>
<feature type="binding site" evidence="8">
    <location>
        <position position="171"/>
    </location>
    <ligand>
        <name>ATP</name>
        <dbReference type="ChEBI" id="CHEBI:30616"/>
    </ligand>
</feature>
<gene>
    <name evidence="11" type="ORF">DARMORV10_A02P18070.1</name>
</gene>
<dbReference type="AlphaFoldDB" id="A0A816WXB6"/>
<keyword evidence="2" id="KW-0808">Transferase</keyword>
<proteinExistence type="inferred from homology"/>
<feature type="non-terminal residue" evidence="11">
    <location>
        <position position="500"/>
    </location>
</feature>
<accession>A0A816WXB6</accession>
<dbReference type="Pfam" id="PF00069">
    <property type="entry name" value="Pkinase"/>
    <property type="match status" value="1"/>
</dbReference>
<organism evidence="11">
    <name type="scientific">Brassica napus</name>
    <name type="common">Rape</name>
    <dbReference type="NCBI Taxonomy" id="3708"/>
    <lineage>
        <taxon>Eukaryota</taxon>
        <taxon>Viridiplantae</taxon>
        <taxon>Streptophyta</taxon>
        <taxon>Embryophyta</taxon>
        <taxon>Tracheophyta</taxon>
        <taxon>Spermatophyta</taxon>
        <taxon>Magnoliopsida</taxon>
        <taxon>eudicotyledons</taxon>
        <taxon>Gunneridae</taxon>
        <taxon>Pentapetalae</taxon>
        <taxon>rosids</taxon>
        <taxon>malvids</taxon>
        <taxon>Brassicales</taxon>
        <taxon>Brassicaceae</taxon>
        <taxon>Brassiceae</taxon>
        <taxon>Brassica</taxon>
    </lineage>
</organism>
<dbReference type="GO" id="GO:0004674">
    <property type="term" value="F:protein serine/threonine kinase activity"/>
    <property type="evidence" value="ECO:0007669"/>
    <property type="project" value="UniProtKB-KW"/>
</dbReference>
<dbReference type="InterPro" id="IPR008271">
    <property type="entry name" value="Ser/Thr_kinase_AS"/>
</dbReference>
<sequence>HSLPLSLSNISNSPFQRSFIISYIFIKTKQLNNIERQHLLKVTQKDNFSQKKAMRFSWKNICLPISCINNTNKKTKTTNPSKEKLLLLSRQTSVRSRVSLSDFSSSTISLNDFSNSFLIDIHIFTYEELKTITQGFSKHNYLGEGGFGEVYKGFVDDSLKTGLKSQPVAVKALKQEGGQGHREWLAEVIILGQLKHPHLVNLIGYCCEDDHRLLVYEYMERGNLEDHLFQKYGGALPWLTRVKILIGAAKGLEFLHKEEKPVIYRDFKPSNILLSSDYSSKLSDFGLATDGSEAEDSNFTKSVMGTEGYAAPEYISAGHLTTMSDVFSFGVVLLEMLTARKAVEKYRSQRGRKLVEWARPMLKDNNKLEQIIDPSLEGRYSFEGIRKAAELAYQCLSHNPKSRPTMTTVVKTLEPILDLKDIQNGPFVYIVQVVGSNEVHDVKCKDDVKVVKEEAKVCPKHQGGRKKRRKHKAMRSRTVYSDTTLYKSLGTSLYTQGGVE</sequence>
<dbReference type="PROSITE" id="PS00108">
    <property type="entry name" value="PROTEIN_KINASE_ST"/>
    <property type="match status" value="1"/>
</dbReference>
<dbReference type="InterPro" id="IPR000719">
    <property type="entry name" value="Prot_kinase_dom"/>
</dbReference>
<evidence type="ECO:0000256" key="7">
    <source>
        <dbReference type="ARBA" id="ARBA00048679"/>
    </source>
</evidence>
<keyword evidence="9" id="KW-0723">Serine/threonine-protein kinase</keyword>
<keyword evidence="3 8" id="KW-0547">Nucleotide-binding</keyword>
<dbReference type="EMBL" id="HG994356">
    <property type="protein sequence ID" value="CAF2139597.1"/>
    <property type="molecule type" value="Genomic_DNA"/>
</dbReference>
<reference evidence="11" key="1">
    <citation type="submission" date="2021-01" db="EMBL/GenBank/DDBJ databases">
        <authorList>
            <consortium name="Genoscope - CEA"/>
            <person name="William W."/>
        </authorList>
    </citation>
    <scope>NUCLEOTIDE SEQUENCE</scope>
</reference>
<comment type="catalytic activity">
    <reaction evidence="7">
        <text>L-seryl-[protein] + ATP = O-phospho-L-seryl-[protein] + ADP + H(+)</text>
        <dbReference type="Rhea" id="RHEA:17989"/>
        <dbReference type="Rhea" id="RHEA-COMP:9863"/>
        <dbReference type="Rhea" id="RHEA-COMP:11604"/>
        <dbReference type="ChEBI" id="CHEBI:15378"/>
        <dbReference type="ChEBI" id="CHEBI:29999"/>
        <dbReference type="ChEBI" id="CHEBI:30616"/>
        <dbReference type="ChEBI" id="CHEBI:83421"/>
        <dbReference type="ChEBI" id="CHEBI:456216"/>
        <dbReference type="EC" id="2.7.11.1"/>
    </reaction>
</comment>
<comment type="similarity">
    <text evidence="9">Belongs to the protein kinase superfamily.</text>
</comment>
<evidence type="ECO:0000256" key="1">
    <source>
        <dbReference type="ARBA" id="ARBA00012513"/>
    </source>
</evidence>
<evidence type="ECO:0000256" key="2">
    <source>
        <dbReference type="ARBA" id="ARBA00022679"/>
    </source>
</evidence>
<evidence type="ECO:0000256" key="3">
    <source>
        <dbReference type="ARBA" id="ARBA00022741"/>
    </source>
</evidence>
<dbReference type="Gene3D" id="1.10.510.10">
    <property type="entry name" value="Transferase(Phosphotransferase) domain 1"/>
    <property type="match status" value="1"/>
</dbReference>
<protein>
    <recommendedName>
        <fullName evidence="1">non-specific serine/threonine protein kinase</fullName>
        <ecNumber evidence="1">2.7.11.1</ecNumber>
    </recommendedName>
</protein>
<keyword evidence="5 8" id="KW-0067">ATP-binding</keyword>
<dbReference type="FunFam" id="3.30.200.20:FF:000228">
    <property type="entry name" value="Serine/threonine-protein kinase BIK1"/>
    <property type="match status" value="1"/>
</dbReference>
<dbReference type="PROSITE" id="PS50011">
    <property type="entry name" value="PROTEIN_KINASE_DOM"/>
    <property type="match status" value="1"/>
</dbReference>
<dbReference type="GO" id="GO:0005524">
    <property type="term" value="F:ATP binding"/>
    <property type="evidence" value="ECO:0007669"/>
    <property type="project" value="UniProtKB-UniRule"/>
</dbReference>
<evidence type="ECO:0000256" key="5">
    <source>
        <dbReference type="ARBA" id="ARBA00022840"/>
    </source>
</evidence>
<keyword evidence="4" id="KW-0418">Kinase</keyword>
<dbReference type="SUPFAM" id="SSF56112">
    <property type="entry name" value="Protein kinase-like (PK-like)"/>
    <property type="match status" value="1"/>
</dbReference>
<dbReference type="InterPro" id="IPR050823">
    <property type="entry name" value="Plant_Ser_Thr_Prot_Kinase"/>
</dbReference>
<dbReference type="FunFam" id="1.10.510.10:FF:000095">
    <property type="entry name" value="protein STRUBBELIG-RECEPTOR FAMILY 8"/>
    <property type="match status" value="1"/>
</dbReference>
<evidence type="ECO:0000256" key="8">
    <source>
        <dbReference type="PROSITE-ProRule" id="PRU10141"/>
    </source>
</evidence>
<dbReference type="Gene3D" id="3.30.200.20">
    <property type="entry name" value="Phosphorylase Kinase, domain 1"/>
    <property type="match status" value="1"/>
</dbReference>
<evidence type="ECO:0000313" key="11">
    <source>
        <dbReference type="EMBL" id="CAF2139597.1"/>
    </source>
</evidence>
<name>A0A816WXB6_BRANA</name>
<comment type="catalytic activity">
    <reaction evidence="6">
        <text>L-threonyl-[protein] + ATP = O-phospho-L-threonyl-[protein] + ADP + H(+)</text>
        <dbReference type="Rhea" id="RHEA:46608"/>
        <dbReference type="Rhea" id="RHEA-COMP:11060"/>
        <dbReference type="Rhea" id="RHEA-COMP:11605"/>
        <dbReference type="ChEBI" id="CHEBI:15378"/>
        <dbReference type="ChEBI" id="CHEBI:30013"/>
        <dbReference type="ChEBI" id="CHEBI:30616"/>
        <dbReference type="ChEBI" id="CHEBI:61977"/>
        <dbReference type="ChEBI" id="CHEBI:456216"/>
        <dbReference type="EC" id="2.7.11.1"/>
    </reaction>
</comment>
<dbReference type="InterPro" id="IPR011009">
    <property type="entry name" value="Kinase-like_dom_sf"/>
</dbReference>
<evidence type="ECO:0000259" key="10">
    <source>
        <dbReference type="PROSITE" id="PS50011"/>
    </source>
</evidence>
<dbReference type="EC" id="2.7.11.1" evidence="1"/>
<dbReference type="CDD" id="cd14066">
    <property type="entry name" value="STKc_IRAK"/>
    <property type="match status" value="1"/>
</dbReference>
<dbReference type="Proteomes" id="UP001295469">
    <property type="component" value="Chromosome A02"/>
</dbReference>
<dbReference type="PANTHER" id="PTHR45621">
    <property type="entry name" value="OS01G0588500 PROTEIN-RELATED"/>
    <property type="match status" value="1"/>
</dbReference>
<dbReference type="PROSITE" id="PS00107">
    <property type="entry name" value="PROTEIN_KINASE_ATP"/>
    <property type="match status" value="1"/>
</dbReference>
<dbReference type="InterPro" id="IPR017441">
    <property type="entry name" value="Protein_kinase_ATP_BS"/>
</dbReference>